<sequence length="79" mass="8663">MAGRKRDGFGREGKGHIVILEKESVGKYAPARQTKLPYRRAGQHKALSAPSQGQKILPVIGRFRRNRPPPGPDAPVPVL</sequence>
<reference evidence="1" key="2">
    <citation type="submission" date="2020-09" db="EMBL/GenBank/DDBJ databases">
        <authorList>
            <person name="Sun Q."/>
            <person name="Zhou Y."/>
        </authorList>
    </citation>
    <scope>NUCLEOTIDE SEQUENCE</scope>
    <source>
        <strain evidence="1">CGMCC 1.7081</strain>
    </source>
</reference>
<protein>
    <submittedName>
        <fullName evidence="1">Uncharacterized protein</fullName>
    </submittedName>
</protein>
<evidence type="ECO:0000313" key="2">
    <source>
        <dbReference type="Proteomes" id="UP000611500"/>
    </source>
</evidence>
<proteinExistence type="predicted"/>
<comment type="caution">
    <text evidence="1">The sequence shown here is derived from an EMBL/GenBank/DDBJ whole genome shotgun (WGS) entry which is preliminary data.</text>
</comment>
<name>A0A8J3HAB6_9RHOB</name>
<dbReference type="Proteomes" id="UP000611500">
    <property type="component" value="Unassembled WGS sequence"/>
</dbReference>
<keyword evidence="2" id="KW-1185">Reference proteome</keyword>
<evidence type="ECO:0000313" key="1">
    <source>
        <dbReference type="EMBL" id="GHG96153.1"/>
    </source>
</evidence>
<dbReference type="EMBL" id="BNAP01000016">
    <property type="protein sequence ID" value="GHG96153.1"/>
    <property type="molecule type" value="Genomic_DNA"/>
</dbReference>
<accession>A0A8J3HAB6</accession>
<organism evidence="1 2">
    <name type="scientific">Pseudodonghicola xiamenensis</name>
    <dbReference type="NCBI Taxonomy" id="337702"/>
    <lineage>
        <taxon>Bacteria</taxon>
        <taxon>Pseudomonadati</taxon>
        <taxon>Pseudomonadota</taxon>
        <taxon>Alphaproteobacteria</taxon>
        <taxon>Rhodobacterales</taxon>
        <taxon>Paracoccaceae</taxon>
        <taxon>Pseudodonghicola</taxon>
    </lineage>
</organism>
<dbReference type="AlphaFoldDB" id="A0A8J3HAB6"/>
<gene>
    <name evidence="1" type="ORF">GCM10010961_30330</name>
</gene>
<reference evidence="1" key="1">
    <citation type="journal article" date="2014" name="Int. J. Syst. Evol. Microbiol.">
        <title>Complete genome sequence of Corynebacterium casei LMG S-19264T (=DSM 44701T), isolated from a smear-ripened cheese.</title>
        <authorList>
            <consortium name="US DOE Joint Genome Institute (JGI-PGF)"/>
            <person name="Walter F."/>
            <person name="Albersmeier A."/>
            <person name="Kalinowski J."/>
            <person name="Ruckert C."/>
        </authorList>
    </citation>
    <scope>NUCLEOTIDE SEQUENCE</scope>
    <source>
        <strain evidence="1">CGMCC 1.7081</strain>
    </source>
</reference>